<dbReference type="Pfam" id="PF00172">
    <property type="entry name" value="Zn_clus"/>
    <property type="match status" value="1"/>
</dbReference>
<dbReference type="Proteomes" id="UP001172681">
    <property type="component" value="Unassembled WGS sequence"/>
</dbReference>
<evidence type="ECO:0000313" key="11">
    <source>
        <dbReference type="Proteomes" id="UP001172681"/>
    </source>
</evidence>
<evidence type="ECO:0000256" key="6">
    <source>
        <dbReference type="ARBA" id="ARBA00023163"/>
    </source>
</evidence>
<name>A0AA38Y7E0_9EURO</name>
<dbReference type="GO" id="GO:0008270">
    <property type="term" value="F:zinc ion binding"/>
    <property type="evidence" value="ECO:0007669"/>
    <property type="project" value="InterPro"/>
</dbReference>
<comment type="caution">
    <text evidence="10">The sequence shown here is derived from an EMBL/GenBank/DDBJ whole genome shotgun (WGS) entry which is preliminary data.</text>
</comment>
<keyword evidence="7" id="KW-0539">Nucleus</keyword>
<dbReference type="Gene3D" id="4.10.240.10">
    <property type="entry name" value="Zn(2)-C6 fungal-type DNA-binding domain"/>
    <property type="match status" value="1"/>
</dbReference>
<reference evidence="10" key="1">
    <citation type="submission" date="2022-10" db="EMBL/GenBank/DDBJ databases">
        <title>Culturing micro-colonial fungi from biological soil crusts in the Mojave desert and describing Neophaeococcomyces mojavensis, and introducing the new genera and species Taxawa tesnikishii.</title>
        <authorList>
            <person name="Kurbessoian T."/>
            <person name="Stajich J.E."/>
        </authorList>
    </citation>
    <scope>NUCLEOTIDE SEQUENCE</scope>
    <source>
        <strain evidence="10">TK_35</strain>
    </source>
</reference>
<keyword evidence="11" id="KW-1185">Reference proteome</keyword>
<dbReference type="SUPFAM" id="SSF57701">
    <property type="entry name" value="Zn2/Cys6 DNA-binding domain"/>
    <property type="match status" value="1"/>
</dbReference>
<dbReference type="CDD" id="cd12148">
    <property type="entry name" value="fungal_TF_MHR"/>
    <property type="match status" value="1"/>
</dbReference>
<evidence type="ECO:0000256" key="8">
    <source>
        <dbReference type="SAM" id="MobiDB-lite"/>
    </source>
</evidence>
<dbReference type="CDD" id="cd00067">
    <property type="entry name" value="GAL4"/>
    <property type="match status" value="1"/>
</dbReference>
<keyword evidence="2" id="KW-0479">Metal-binding</keyword>
<dbReference type="GO" id="GO:0043565">
    <property type="term" value="F:sequence-specific DNA binding"/>
    <property type="evidence" value="ECO:0007669"/>
    <property type="project" value="TreeGrafter"/>
</dbReference>
<dbReference type="GO" id="GO:0005634">
    <property type="term" value="C:nucleus"/>
    <property type="evidence" value="ECO:0007669"/>
    <property type="project" value="UniProtKB-SubCell"/>
</dbReference>
<dbReference type="InterPro" id="IPR036864">
    <property type="entry name" value="Zn2-C6_fun-type_DNA-bd_sf"/>
</dbReference>
<evidence type="ECO:0000256" key="4">
    <source>
        <dbReference type="ARBA" id="ARBA00023015"/>
    </source>
</evidence>
<dbReference type="InterPro" id="IPR007219">
    <property type="entry name" value="XnlR_reg_dom"/>
</dbReference>
<gene>
    <name evidence="10" type="ORF">H2204_005187</name>
</gene>
<evidence type="ECO:0000256" key="2">
    <source>
        <dbReference type="ARBA" id="ARBA00022723"/>
    </source>
</evidence>
<dbReference type="GO" id="GO:0000981">
    <property type="term" value="F:DNA-binding transcription factor activity, RNA polymerase II-specific"/>
    <property type="evidence" value="ECO:0007669"/>
    <property type="project" value="InterPro"/>
</dbReference>
<dbReference type="GO" id="GO:0006351">
    <property type="term" value="P:DNA-templated transcription"/>
    <property type="evidence" value="ECO:0007669"/>
    <property type="project" value="InterPro"/>
</dbReference>
<evidence type="ECO:0000256" key="5">
    <source>
        <dbReference type="ARBA" id="ARBA00023125"/>
    </source>
</evidence>
<evidence type="ECO:0000259" key="9">
    <source>
        <dbReference type="SMART" id="SM00906"/>
    </source>
</evidence>
<keyword evidence="3" id="KW-0862">Zinc</keyword>
<protein>
    <recommendedName>
        <fullName evidence="9">Xylanolytic transcriptional activator regulatory domain-containing protein</fullName>
    </recommendedName>
</protein>
<dbReference type="InterPro" id="IPR001138">
    <property type="entry name" value="Zn2Cys6_DnaBD"/>
</dbReference>
<dbReference type="PANTHER" id="PTHR47782">
    <property type="entry name" value="ZN(II)2CYS6 TRANSCRIPTION FACTOR (EUROFUNG)-RELATED"/>
    <property type="match status" value="1"/>
</dbReference>
<keyword evidence="6" id="KW-0804">Transcription</keyword>
<feature type="region of interest" description="Disordered" evidence="8">
    <location>
        <begin position="78"/>
        <end position="110"/>
    </location>
</feature>
<dbReference type="InterPro" id="IPR052202">
    <property type="entry name" value="Yeast_MetPath_Reg"/>
</dbReference>
<dbReference type="EMBL" id="JAPDRN010000028">
    <property type="protein sequence ID" value="KAJ9636587.1"/>
    <property type="molecule type" value="Genomic_DNA"/>
</dbReference>
<organism evidence="10 11">
    <name type="scientific">Knufia peltigerae</name>
    <dbReference type="NCBI Taxonomy" id="1002370"/>
    <lineage>
        <taxon>Eukaryota</taxon>
        <taxon>Fungi</taxon>
        <taxon>Dikarya</taxon>
        <taxon>Ascomycota</taxon>
        <taxon>Pezizomycotina</taxon>
        <taxon>Eurotiomycetes</taxon>
        <taxon>Chaetothyriomycetidae</taxon>
        <taxon>Chaetothyriales</taxon>
        <taxon>Trichomeriaceae</taxon>
        <taxon>Knufia</taxon>
    </lineage>
</organism>
<dbReference type="AlphaFoldDB" id="A0AA38Y7E0"/>
<evidence type="ECO:0000256" key="7">
    <source>
        <dbReference type="ARBA" id="ARBA00023242"/>
    </source>
</evidence>
<keyword evidence="5" id="KW-0238">DNA-binding</keyword>
<dbReference type="GO" id="GO:0045944">
    <property type="term" value="P:positive regulation of transcription by RNA polymerase II"/>
    <property type="evidence" value="ECO:0007669"/>
    <property type="project" value="TreeGrafter"/>
</dbReference>
<dbReference type="PANTHER" id="PTHR47782:SF12">
    <property type="entry name" value="ZN(II)2CYS6 TRANSCRIPTION FACTOR (EUROFUNG)"/>
    <property type="match status" value="1"/>
</dbReference>
<dbReference type="SMART" id="SM00906">
    <property type="entry name" value="Fungal_trans"/>
    <property type="match status" value="1"/>
</dbReference>
<dbReference type="Pfam" id="PF04082">
    <property type="entry name" value="Fungal_trans"/>
    <property type="match status" value="1"/>
</dbReference>
<evidence type="ECO:0000256" key="1">
    <source>
        <dbReference type="ARBA" id="ARBA00004123"/>
    </source>
</evidence>
<comment type="subcellular location">
    <subcellularLocation>
        <location evidence="1">Nucleus</location>
    </subcellularLocation>
</comment>
<feature type="domain" description="Xylanolytic transcriptional activator regulatory" evidence="9">
    <location>
        <begin position="323"/>
        <end position="391"/>
    </location>
</feature>
<evidence type="ECO:0000313" key="10">
    <source>
        <dbReference type="EMBL" id="KAJ9636587.1"/>
    </source>
</evidence>
<accession>A0AA38Y7E0</accession>
<dbReference type="CDD" id="cd14653">
    <property type="entry name" value="ZIP_Gal4p-like"/>
    <property type="match status" value="1"/>
</dbReference>
<evidence type="ECO:0000256" key="3">
    <source>
        <dbReference type="ARBA" id="ARBA00022833"/>
    </source>
</evidence>
<keyword evidence="4" id="KW-0805">Transcription regulation</keyword>
<proteinExistence type="predicted"/>
<sequence length="391" mass="42629">MRCDGAQPACGNCVKAGRDCTIEDPSSKRQLPPNYIELLESRIAHLEQLLRDSHVDVANDHLESHFDGPDNATLTVLETSPIDNDGNGQDDGRPISASNPFLSSEDPNRVANRRRESMVAGELTDNAIEALAMSSATGELRYYGPSSALAFTTAISSVLRSVRLQGPGMTLSNIRNEAWRNLPRPIPAPLPDQIFGGLLADAYFAHVHPQYPFLHRPTFDFWESSVHGASASNTSPDTTHAYFVYMVYAVGALVSPALSPSSAEVPRFLSFSSGTLLMTTMQSLYATGELYFEKVVGLEGLESIQAILCCAMYSMRSSSGVSIWTLSGLALRQCTELGLHRKIPWAASGRDVLATQIQRRVFWVAYNLDRIAAVSTGRPFGIAEDDIDVEV</sequence>